<dbReference type="InterPro" id="IPR020847">
    <property type="entry name" value="AP_endonuclease_F1_BS"/>
</dbReference>
<evidence type="ECO:0000256" key="5">
    <source>
        <dbReference type="ARBA" id="ARBA00022842"/>
    </source>
</evidence>
<dbReference type="PANTHER" id="PTHR22748:SF6">
    <property type="entry name" value="DNA-(APURINIC OR APYRIMIDINIC SITE) ENDONUCLEASE"/>
    <property type="match status" value="1"/>
</dbReference>
<name>A0A5N1J2M2_9BACT</name>
<feature type="binding site" evidence="7">
    <location>
        <position position="150"/>
    </location>
    <ligand>
        <name>Mg(2+)</name>
        <dbReference type="ChEBI" id="CHEBI:18420"/>
        <label>1</label>
    </ligand>
</feature>
<evidence type="ECO:0000256" key="2">
    <source>
        <dbReference type="ARBA" id="ARBA00007092"/>
    </source>
</evidence>
<feature type="site" description="Important for catalytic activity" evidence="8">
    <location>
        <position position="219"/>
    </location>
</feature>
<feature type="binding site" evidence="7">
    <location>
        <position position="35"/>
    </location>
    <ligand>
        <name>Mg(2+)</name>
        <dbReference type="ChEBI" id="CHEBI:18420"/>
        <label>1</label>
    </ligand>
</feature>
<evidence type="ECO:0000256" key="1">
    <source>
        <dbReference type="ARBA" id="ARBA00001936"/>
    </source>
</evidence>
<feature type="site" description="Transition state stabilizer" evidence="8">
    <location>
        <position position="150"/>
    </location>
</feature>
<keyword evidence="11" id="KW-1185">Reference proteome</keyword>
<dbReference type="InterPro" id="IPR005135">
    <property type="entry name" value="Endo/exonuclease/phosphatase"/>
</dbReference>
<evidence type="ECO:0000256" key="4">
    <source>
        <dbReference type="ARBA" id="ARBA00022801"/>
    </source>
</evidence>
<dbReference type="SUPFAM" id="SSF56219">
    <property type="entry name" value="DNase I-like"/>
    <property type="match status" value="1"/>
</dbReference>
<keyword evidence="5 7" id="KW-0460">Magnesium</keyword>
<dbReference type="InterPro" id="IPR004808">
    <property type="entry name" value="AP_endonuc_1"/>
</dbReference>
<organism evidence="10 11">
    <name type="scientific">Adhaeribacter soli</name>
    <dbReference type="NCBI Taxonomy" id="2607655"/>
    <lineage>
        <taxon>Bacteria</taxon>
        <taxon>Pseudomonadati</taxon>
        <taxon>Bacteroidota</taxon>
        <taxon>Cytophagia</taxon>
        <taxon>Cytophagales</taxon>
        <taxon>Hymenobacteraceae</taxon>
        <taxon>Adhaeribacter</taxon>
    </lineage>
</organism>
<dbReference type="Proteomes" id="UP000326570">
    <property type="component" value="Unassembled WGS sequence"/>
</dbReference>
<evidence type="ECO:0000313" key="10">
    <source>
        <dbReference type="EMBL" id="KAA9340016.1"/>
    </source>
</evidence>
<comment type="cofactor">
    <cofactor evidence="7">
        <name>Mg(2+)</name>
        <dbReference type="ChEBI" id="CHEBI:18420"/>
    </cofactor>
    <cofactor evidence="7">
        <name>Mn(2+)</name>
        <dbReference type="ChEBI" id="CHEBI:29035"/>
    </cofactor>
    <text evidence="7">Probably binds two magnesium or manganese ions per subunit.</text>
</comment>
<dbReference type="RefSeq" id="WP_150903061.1">
    <property type="nucleotide sequence ID" value="NZ_VTWT01000003.1"/>
</dbReference>
<accession>A0A5N1J2M2</accession>
<dbReference type="NCBIfam" id="TIGR00195">
    <property type="entry name" value="exoDNase_III"/>
    <property type="match status" value="1"/>
</dbReference>
<gene>
    <name evidence="10" type="primary">xth</name>
    <name evidence="10" type="ORF">F0P94_06605</name>
</gene>
<comment type="similarity">
    <text evidence="2">Belongs to the DNA repair enzymes AP/ExoA family.</text>
</comment>
<dbReference type="NCBIfam" id="TIGR00633">
    <property type="entry name" value="xth"/>
    <property type="match status" value="1"/>
</dbReference>
<dbReference type="AlphaFoldDB" id="A0A5N1J2M2"/>
<dbReference type="GO" id="GO:0003906">
    <property type="term" value="F:DNA-(apurinic or apyrimidinic site) endonuclease activity"/>
    <property type="evidence" value="ECO:0007669"/>
    <property type="project" value="TreeGrafter"/>
</dbReference>
<dbReference type="PROSITE" id="PS51435">
    <property type="entry name" value="AP_NUCLEASE_F1_4"/>
    <property type="match status" value="1"/>
</dbReference>
<evidence type="ECO:0000313" key="11">
    <source>
        <dbReference type="Proteomes" id="UP000326570"/>
    </source>
</evidence>
<keyword evidence="3 7" id="KW-0479">Metal-binding</keyword>
<dbReference type="GO" id="GO:0003677">
    <property type="term" value="F:DNA binding"/>
    <property type="evidence" value="ECO:0007669"/>
    <property type="project" value="InterPro"/>
</dbReference>
<feature type="binding site" evidence="7">
    <location>
        <position position="7"/>
    </location>
    <ligand>
        <name>Mg(2+)</name>
        <dbReference type="ChEBI" id="CHEBI:18420"/>
        <label>1</label>
    </ligand>
</feature>
<feature type="binding site" evidence="7">
    <location>
        <position position="148"/>
    </location>
    <ligand>
        <name>Mg(2+)</name>
        <dbReference type="ChEBI" id="CHEBI:18420"/>
        <label>1</label>
    </ligand>
</feature>
<dbReference type="GO" id="GO:0008311">
    <property type="term" value="F:double-stranded DNA 3'-5' DNA exonuclease activity"/>
    <property type="evidence" value="ECO:0007669"/>
    <property type="project" value="UniProtKB-EC"/>
</dbReference>
<feature type="active site" description="Proton acceptor" evidence="6">
    <location>
        <position position="245"/>
    </location>
</feature>
<sequence>MKIISYNVNGIRSALSKGFLEWLQATNADVVCLQEIKCCEDKIDKQLFYDLGYQVYWHPAVKKGYSGVAILSKTQPKNVEVGCGMEVYDNEGRVLRIDFDEFSVLNVYMPSGSSGDTRQDFKMQWLADFNHYAEKLKAELPGLIICGDYNICHQAIDIHNPKSNAKSSGFLPEEREWFTQFLDRGFTDTFRHFNPEPHNYTWWSYRAGARNKNLGWRIDYLLATENLKPKLKRAAILSEAKHSDHCPVMVEVAH</sequence>
<dbReference type="GO" id="GO:0006284">
    <property type="term" value="P:base-excision repair"/>
    <property type="evidence" value="ECO:0007669"/>
    <property type="project" value="TreeGrafter"/>
</dbReference>
<protein>
    <submittedName>
        <fullName evidence="10">Exodeoxyribonuclease III</fullName>
        <ecNumber evidence="10">3.1.11.2</ecNumber>
    </submittedName>
</protein>
<dbReference type="GO" id="GO:0046872">
    <property type="term" value="F:metal ion binding"/>
    <property type="evidence" value="ECO:0007669"/>
    <property type="project" value="UniProtKB-KW"/>
</dbReference>
<dbReference type="InterPro" id="IPR020848">
    <property type="entry name" value="AP_endonuclease_F1_CS"/>
</dbReference>
<dbReference type="Pfam" id="PF03372">
    <property type="entry name" value="Exo_endo_phos"/>
    <property type="match status" value="1"/>
</dbReference>
<evidence type="ECO:0000256" key="6">
    <source>
        <dbReference type="PIRSR" id="PIRSR604808-1"/>
    </source>
</evidence>
<reference evidence="10 11" key="1">
    <citation type="submission" date="2019-09" db="EMBL/GenBank/DDBJ databases">
        <title>Genome sequence of Adhaeribacter sp. M2.</title>
        <authorList>
            <person name="Srinivasan S."/>
        </authorList>
    </citation>
    <scope>NUCLEOTIDE SEQUENCE [LARGE SCALE GENOMIC DNA]</scope>
    <source>
        <strain evidence="10 11">M2</strain>
    </source>
</reference>
<evidence type="ECO:0000256" key="8">
    <source>
        <dbReference type="PIRSR" id="PIRSR604808-3"/>
    </source>
</evidence>
<dbReference type="GO" id="GO:0008081">
    <property type="term" value="F:phosphoric diester hydrolase activity"/>
    <property type="evidence" value="ECO:0007669"/>
    <property type="project" value="TreeGrafter"/>
</dbReference>
<comment type="caution">
    <text evidence="10">The sequence shown here is derived from an EMBL/GenBank/DDBJ whole genome shotgun (WGS) entry which is preliminary data.</text>
</comment>
<feature type="active site" evidence="6">
    <location>
        <position position="108"/>
    </location>
</feature>
<dbReference type="PROSITE" id="PS00726">
    <property type="entry name" value="AP_NUCLEASE_F1_1"/>
    <property type="match status" value="1"/>
</dbReference>
<feature type="domain" description="Endonuclease/exonuclease/phosphatase" evidence="9">
    <location>
        <begin position="4"/>
        <end position="229"/>
    </location>
</feature>
<proteinExistence type="inferred from homology"/>
<evidence type="ECO:0000256" key="7">
    <source>
        <dbReference type="PIRSR" id="PIRSR604808-2"/>
    </source>
</evidence>
<keyword evidence="7" id="KW-0464">Manganese</keyword>
<dbReference type="PROSITE" id="PS00727">
    <property type="entry name" value="AP_NUCLEASE_F1_2"/>
    <property type="match status" value="1"/>
</dbReference>
<keyword evidence="4 10" id="KW-0378">Hydrolase</keyword>
<feature type="active site" description="Proton donor/acceptor" evidence="6">
    <location>
        <position position="148"/>
    </location>
</feature>
<evidence type="ECO:0000259" key="9">
    <source>
        <dbReference type="Pfam" id="PF03372"/>
    </source>
</evidence>
<dbReference type="PANTHER" id="PTHR22748">
    <property type="entry name" value="AP ENDONUCLEASE"/>
    <property type="match status" value="1"/>
</dbReference>
<feature type="binding site" evidence="7">
    <location>
        <position position="245"/>
    </location>
    <ligand>
        <name>Mg(2+)</name>
        <dbReference type="ChEBI" id="CHEBI:18420"/>
        <label>1</label>
    </ligand>
</feature>
<feature type="site" description="Interaction with DNA substrate" evidence="8">
    <location>
        <position position="245"/>
    </location>
</feature>
<dbReference type="Gene3D" id="3.60.10.10">
    <property type="entry name" value="Endonuclease/exonuclease/phosphatase"/>
    <property type="match status" value="1"/>
</dbReference>
<dbReference type="FunFam" id="3.60.10.10:FF:000026">
    <property type="entry name" value="Exodeoxyribonuclease III"/>
    <property type="match status" value="1"/>
</dbReference>
<dbReference type="CDD" id="cd10281">
    <property type="entry name" value="Nape_like_AP-endo"/>
    <property type="match status" value="1"/>
</dbReference>
<comment type="cofactor">
    <cofactor evidence="1">
        <name>Mn(2+)</name>
        <dbReference type="ChEBI" id="CHEBI:29035"/>
    </cofactor>
</comment>
<dbReference type="InterPro" id="IPR036691">
    <property type="entry name" value="Endo/exonu/phosph_ase_sf"/>
</dbReference>
<dbReference type="EMBL" id="VTWT01000003">
    <property type="protein sequence ID" value="KAA9340016.1"/>
    <property type="molecule type" value="Genomic_DNA"/>
</dbReference>
<evidence type="ECO:0000256" key="3">
    <source>
        <dbReference type="ARBA" id="ARBA00022723"/>
    </source>
</evidence>
<dbReference type="EC" id="3.1.11.2" evidence="10"/>
<feature type="binding site" evidence="7">
    <location>
        <position position="244"/>
    </location>
    <ligand>
        <name>Mg(2+)</name>
        <dbReference type="ChEBI" id="CHEBI:18420"/>
        <label>1</label>
    </ligand>
</feature>